<reference evidence="1" key="1">
    <citation type="submission" date="2022-02" db="EMBL/GenBank/DDBJ databases">
        <title>Plant Genome Project.</title>
        <authorList>
            <person name="Zhang R.-G."/>
        </authorList>
    </citation>
    <scope>NUCLEOTIDE SEQUENCE</scope>
    <source>
        <strain evidence="1">AT1</strain>
    </source>
</reference>
<organism evidence="1 2">
    <name type="scientific">Rhododendron molle</name>
    <name type="common">Chinese azalea</name>
    <name type="synonym">Azalea mollis</name>
    <dbReference type="NCBI Taxonomy" id="49168"/>
    <lineage>
        <taxon>Eukaryota</taxon>
        <taxon>Viridiplantae</taxon>
        <taxon>Streptophyta</taxon>
        <taxon>Embryophyta</taxon>
        <taxon>Tracheophyta</taxon>
        <taxon>Spermatophyta</taxon>
        <taxon>Magnoliopsida</taxon>
        <taxon>eudicotyledons</taxon>
        <taxon>Gunneridae</taxon>
        <taxon>Pentapetalae</taxon>
        <taxon>asterids</taxon>
        <taxon>Ericales</taxon>
        <taxon>Ericaceae</taxon>
        <taxon>Ericoideae</taxon>
        <taxon>Rhodoreae</taxon>
        <taxon>Rhododendron</taxon>
    </lineage>
</organism>
<evidence type="ECO:0000313" key="1">
    <source>
        <dbReference type="EMBL" id="KAI8537067.1"/>
    </source>
</evidence>
<protein>
    <submittedName>
        <fullName evidence="1">Uncharacterized protein</fullName>
    </submittedName>
</protein>
<name>A0ACC0M820_RHOML</name>
<evidence type="ECO:0000313" key="2">
    <source>
        <dbReference type="Proteomes" id="UP001062846"/>
    </source>
</evidence>
<dbReference type="EMBL" id="CM046397">
    <property type="protein sequence ID" value="KAI8537067.1"/>
    <property type="molecule type" value="Genomic_DNA"/>
</dbReference>
<dbReference type="Proteomes" id="UP001062846">
    <property type="component" value="Chromosome 10"/>
</dbReference>
<gene>
    <name evidence="1" type="ORF">RHMOL_Rhmol10G0305900</name>
</gene>
<keyword evidence="2" id="KW-1185">Reference proteome</keyword>
<proteinExistence type="predicted"/>
<sequence length="415" mass="45501">MAGLFSIGEGRETSSSRNTNNHLLHIQQHNQQSSSSGHTTNFLSSAAAAAAAANEISHHDQSWFSHRSNDRHHHHTHDHNSYRGFDMWQEPAVPPQHQHPLPFQDLYSSAAGGLAMAPSRNSFNIFEEDDTSSMMMMMRSGAGFMMMNSSCGTGVGGGGGGGVSCQDCGNQAKKDCQYKRCRTCCQSRGFHCQTHVKSTWVPAAKRREKLLLLQQQQHHEQEQKQQQQQYHREHDPKRHRDSTIPTKGGGRTGSSSLVCTRLPTSTNPTGLEAVGNFPAEVKSTAIFRCVRVSSMGDDEIDIEGTHDQDQYAYQTAVSIGGHLFKGVVYDQGPAHHHHHHHSHHCDHVTGAETSSSTGLRNLITATMTTNTTSTATDAVGGGSPAPAFFDPSLNYPAPHNTFISSDTKFFPHQRS</sequence>
<comment type="caution">
    <text evidence="1">The sequence shown here is derived from an EMBL/GenBank/DDBJ whole genome shotgun (WGS) entry which is preliminary data.</text>
</comment>
<accession>A0ACC0M820</accession>